<dbReference type="InterPro" id="IPR006176">
    <property type="entry name" value="3-OHacyl-CoA_DH_NAD-bd"/>
</dbReference>
<dbReference type="InterPro" id="IPR001753">
    <property type="entry name" value="Enoyl-CoA_hydra/iso"/>
</dbReference>
<dbReference type="CDD" id="cd06558">
    <property type="entry name" value="crotonase-like"/>
    <property type="match status" value="1"/>
</dbReference>
<dbReference type="Gene3D" id="3.40.50.720">
    <property type="entry name" value="NAD(P)-binding Rossmann-like Domain"/>
    <property type="match status" value="1"/>
</dbReference>
<dbReference type="UniPathway" id="UPA00659"/>
<evidence type="ECO:0000256" key="12">
    <source>
        <dbReference type="ARBA" id="ARBA00049556"/>
    </source>
</evidence>
<evidence type="ECO:0000259" key="15">
    <source>
        <dbReference type="Pfam" id="PF02737"/>
    </source>
</evidence>
<dbReference type="Pfam" id="PF02737">
    <property type="entry name" value="3HCDH_N"/>
    <property type="match status" value="1"/>
</dbReference>
<keyword evidence="7" id="KW-0560">Oxidoreductase</keyword>
<evidence type="ECO:0000256" key="1">
    <source>
        <dbReference type="ARBA" id="ARBA00005005"/>
    </source>
</evidence>
<feature type="domain" description="3-hydroxyacyl-CoA dehydrogenase NAD binding" evidence="15">
    <location>
        <begin position="322"/>
        <end position="495"/>
    </location>
</feature>
<accession>A0A0D6JHY3</accession>
<keyword evidence="17" id="KW-1185">Reference proteome</keyword>
<comment type="similarity">
    <text evidence="13">Belongs to the enoyl-CoA hydratase/isomerase family.</text>
</comment>
<dbReference type="RefSeq" id="WP_046478646.1">
    <property type="nucleotide sequence ID" value="NZ_LN829118.1"/>
</dbReference>
<dbReference type="InterPro" id="IPR036291">
    <property type="entry name" value="NAD(P)-bd_dom_sf"/>
</dbReference>
<evidence type="ECO:0000256" key="5">
    <source>
        <dbReference type="ARBA" id="ARBA00022832"/>
    </source>
</evidence>
<dbReference type="KEGG" id="fiy:BN1229_v1_3032"/>
<keyword evidence="10" id="KW-0456">Lyase</keyword>
<evidence type="ECO:0000256" key="10">
    <source>
        <dbReference type="ARBA" id="ARBA00023239"/>
    </source>
</evidence>
<comment type="similarity">
    <text evidence="3">In the N-terminal section; belongs to the enoyl-CoA hydratase/isomerase family.</text>
</comment>
<dbReference type="OrthoDB" id="9771883at2"/>
<dbReference type="GO" id="GO:0004300">
    <property type="term" value="F:enoyl-CoA hydratase activity"/>
    <property type="evidence" value="ECO:0007669"/>
    <property type="project" value="UniProtKB-EC"/>
</dbReference>
<keyword evidence="6" id="KW-0442">Lipid degradation</keyword>
<evidence type="ECO:0000256" key="4">
    <source>
        <dbReference type="ARBA" id="ARBA00012076"/>
    </source>
</evidence>
<keyword evidence="5" id="KW-0276">Fatty acid metabolism</keyword>
<dbReference type="KEGG" id="fil:BN1229_v1_2884"/>
<dbReference type="PANTHER" id="PTHR43612:SF3">
    <property type="entry name" value="TRIFUNCTIONAL ENZYME SUBUNIT ALPHA, MITOCHONDRIAL"/>
    <property type="match status" value="1"/>
</dbReference>
<dbReference type="AlphaFoldDB" id="A0A0D6JHY3"/>
<dbReference type="InterPro" id="IPR029045">
    <property type="entry name" value="ClpP/crotonase-like_dom_sf"/>
</dbReference>
<dbReference type="InterPro" id="IPR006108">
    <property type="entry name" value="3HC_DH_C"/>
</dbReference>
<reference evidence="17" key="1">
    <citation type="submission" date="2015-02" db="EMBL/GenBank/DDBJ databases">
        <authorList>
            <person name="Chooi Y.-H."/>
        </authorList>
    </citation>
    <scope>NUCLEOTIDE SEQUENCE [LARGE SCALE GENOMIC DNA]</scope>
    <source>
        <strain evidence="17">strain Y</strain>
    </source>
</reference>
<dbReference type="GO" id="GO:0016509">
    <property type="term" value="F:long-chain (3S)-3-hydroxyacyl-CoA dehydrogenase (NAD+) activity"/>
    <property type="evidence" value="ECO:0007669"/>
    <property type="project" value="TreeGrafter"/>
</dbReference>
<evidence type="ECO:0000256" key="13">
    <source>
        <dbReference type="RuleBase" id="RU003707"/>
    </source>
</evidence>
<dbReference type="PANTHER" id="PTHR43612">
    <property type="entry name" value="TRIFUNCTIONAL ENZYME SUBUNIT ALPHA"/>
    <property type="match status" value="1"/>
</dbReference>
<comment type="similarity">
    <text evidence="2">In the central section; belongs to the 3-hydroxyacyl-CoA dehydrogenase family.</text>
</comment>
<name>A0A0D6JHY3_9HYPH</name>
<dbReference type="SUPFAM" id="SSF52096">
    <property type="entry name" value="ClpP/crotonase"/>
    <property type="match status" value="1"/>
</dbReference>
<evidence type="ECO:0000313" key="17">
    <source>
        <dbReference type="Proteomes" id="UP000033187"/>
    </source>
</evidence>
<gene>
    <name evidence="16" type="ORF">YBN1229_v1_3032</name>
</gene>
<dbReference type="Proteomes" id="UP000033187">
    <property type="component" value="Chromosome 1"/>
</dbReference>
<comment type="catalytic activity">
    <reaction evidence="12">
        <text>a (3S)-3-hydroxyacyl-CoA + NAD(+) = a 3-oxoacyl-CoA + NADH + H(+)</text>
        <dbReference type="Rhea" id="RHEA:22432"/>
        <dbReference type="ChEBI" id="CHEBI:15378"/>
        <dbReference type="ChEBI" id="CHEBI:57318"/>
        <dbReference type="ChEBI" id="CHEBI:57540"/>
        <dbReference type="ChEBI" id="CHEBI:57945"/>
        <dbReference type="ChEBI" id="CHEBI:90726"/>
        <dbReference type="EC" id="1.1.1.35"/>
    </reaction>
</comment>
<keyword evidence="9" id="KW-0443">Lipid metabolism</keyword>
<dbReference type="Pfam" id="PF00378">
    <property type="entry name" value="ECH_1"/>
    <property type="match status" value="1"/>
</dbReference>
<organism evidence="16 17">
    <name type="scientific">Candidatus Filomicrobium marinum</name>
    <dbReference type="NCBI Taxonomy" id="1608628"/>
    <lineage>
        <taxon>Bacteria</taxon>
        <taxon>Pseudomonadati</taxon>
        <taxon>Pseudomonadota</taxon>
        <taxon>Alphaproteobacteria</taxon>
        <taxon>Hyphomicrobiales</taxon>
        <taxon>Hyphomicrobiaceae</taxon>
        <taxon>Filomicrobium</taxon>
    </lineage>
</organism>
<evidence type="ECO:0000256" key="9">
    <source>
        <dbReference type="ARBA" id="ARBA00023098"/>
    </source>
</evidence>
<dbReference type="InterPro" id="IPR018376">
    <property type="entry name" value="Enoyl-CoA_hyd/isom_CS"/>
</dbReference>
<evidence type="ECO:0000256" key="8">
    <source>
        <dbReference type="ARBA" id="ARBA00023027"/>
    </source>
</evidence>
<dbReference type="FunFam" id="3.40.50.720:FF:000009">
    <property type="entry name" value="Fatty oxidation complex, alpha subunit"/>
    <property type="match status" value="1"/>
</dbReference>
<keyword evidence="8" id="KW-0520">NAD</keyword>
<dbReference type="SUPFAM" id="SSF51735">
    <property type="entry name" value="NAD(P)-binding Rossmann-fold domains"/>
    <property type="match status" value="1"/>
</dbReference>
<dbReference type="Pfam" id="PF00725">
    <property type="entry name" value="3HCDH"/>
    <property type="match status" value="1"/>
</dbReference>
<dbReference type="EMBL" id="LN829119">
    <property type="protein sequence ID" value="CPR21399.1"/>
    <property type="molecule type" value="Genomic_DNA"/>
</dbReference>
<dbReference type="PROSITE" id="PS00166">
    <property type="entry name" value="ENOYL_COA_HYDRATASE"/>
    <property type="match status" value="1"/>
</dbReference>
<dbReference type="GO" id="GO:0006635">
    <property type="term" value="P:fatty acid beta-oxidation"/>
    <property type="evidence" value="ECO:0007669"/>
    <property type="project" value="UniProtKB-UniPathway"/>
</dbReference>
<dbReference type="InterPro" id="IPR008927">
    <property type="entry name" value="6-PGluconate_DH-like_C_sf"/>
</dbReference>
<protein>
    <recommendedName>
        <fullName evidence="4">enoyl-CoA hydratase</fullName>
        <ecNumber evidence="4">4.2.1.17</ecNumber>
    </recommendedName>
</protein>
<evidence type="ECO:0000256" key="2">
    <source>
        <dbReference type="ARBA" id="ARBA00007005"/>
    </source>
</evidence>
<evidence type="ECO:0000259" key="14">
    <source>
        <dbReference type="Pfam" id="PF00725"/>
    </source>
</evidence>
<evidence type="ECO:0000256" key="6">
    <source>
        <dbReference type="ARBA" id="ARBA00022963"/>
    </source>
</evidence>
<feature type="domain" description="3-hydroxyacyl-CoA dehydrogenase C-terminal" evidence="14">
    <location>
        <begin position="498"/>
        <end position="586"/>
    </location>
</feature>
<dbReference type="Gene3D" id="3.90.226.10">
    <property type="entry name" value="2-enoyl-CoA Hydratase, Chain A, domain 1"/>
    <property type="match status" value="1"/>
</dbReference>
<sequence>MTTETTAADLTGLKDWRFEVDFEGIAWAIFDRENESANALGRRPLEELGEIIDRVQSGAREGTIRGLVIMSGKQKSFIVGADIREFADLKTEQQVIEALKPVNTLLDRIEAMSVPVVAAIHGVCVGGGLELVLACHYRIATRDDATRVGFPEVKLGIFPGFNGTARSIRQAGALNAMQAMLKGSMIRASAARAQGFIDQLVESRGALRWAARKAVLQNRKSKAKGGFAGLLAKWPARGYLAGKMRSETAKKVREDHYPAPFRLIDLFERYGGSYADMKREESPAFAPLMVSDTSRNLRRVFFLSEALKAQAPKQSSWRPMRVHVIGAGTMGADIAGWCVACGMEVTLQDLSVSQIEKGIAAQSKLFKRKFRTKAQQDAAKARLIADPDGRGVPRADVIIEAIIEKLEIKQALFKELEDKVKPDALLASNTSSLKIEDIAATMADPGRLVGIHFFNPAAQMPLVEVVRGEMSRQGEVDKGAIFVAAIDKFPLVVKSVPGFLVNRVLAPYMMAAMARVDAGEDKEKIDEAARAFGMPMGPIELADTVGLDVCASVGQILGLGDEVSGAAKLVKSGKLGKKTGRGYYVWKDGKPEKSNDKRWDKADIKKLGRELVEPLIAEAERARDDHIVANADLVDAGVIFGTGFAPFRGGPLHFRAREQAEAAARDAAE</sequence>
<evidence type="ECO:0000256" key="3">
    <source>
        <dbReference type="ARBA" id="ARBA00008750"/>
    </source>
</evidence>
<evidence type="ECO:0000256" key="11">
    <source>
        <dbReference type="ARBA" id="ARBA00023268"/>
    </source>
</evidence>
<evidence type="ECO:0000313" key="16">
    <source>
        <dbReference type="EMBL" id="CPR21399.1"/>
    </source>
</evidence>
<dbReference type="GO" id="GO:0070403">
    <property type="term" value="F:NAD+ binding"/>
    <property type="evidence" value="ECO:0007669"/>
    <property type="project" value="InterPro"/>
</dbReference>
<proteinExistence type="inferred from homology"/>
<comment type="pathway">
    <text evidence="1">Lipid metabolism; fatty acid beta-oxidation.</text>
</comment>
<dbReference type="EC" id="4.2.1.17" evidence="4"/>
<dbReference type="InterPro" id="IPR050136">
    <property type="entry name" value="FA_oxidation_alpha_subunit"/>
</dbReference>
<evidence type="ECO:0000256" key="7">
    <source>
        <dbReference type="ARBA" id="ARBA00023002"/>
    </source>
</evidence>
<keyword evidence="11" id="KW-0511">Multifunctional enzyme</keyword>
<dbReference type="Gene3D" id="1.10.1040.50">
    <property type="match status" value="1"/>
</dbReference>
<dbReference type="SUPFAM" id="SSF48179">
    <property type="entry name" value="6-phosphogluconate dehydrogenase C-terminal domain-like"/>
    <property type="match status" value="2"/>
</dbReference>